<dbReference type="Gene3D" id="2.10.260.10">
    <property type="match status" value="1"/>
</dbReference>
<dbReference type="EMBL" id="MZXV01000043">
    <property type="protein sequence ID" value="PZV36699.1"/>
    <property type="molecule type" value="Genomic_DNA"/>
</dbReference>
<name>A0A2W7CSJ7_9HYPH</name>
<dbReference type="GO" id="GO:0003677">
    <property type="term" value="F:DNA binding"/>
    <property type="evidence" value="ECO:0007669"/>
    <property type="project" value="InterPro"/>
</dbReference>
<dbReference type="RefSeq" id="WP_111546015.1">
    <property type="nucleotide sequence ID" value="NZ_MZXV01000043.1"/>
</dbReference>
<evidence type="ECO:0000313" key="3">
    <source>
        <dbReference type="Proteomes" id="UP000248616"/>
    </source>
</evidence>
<dbReference type="OrthoDB" id="7160352at2"/>
<dbReference type="SUPFAM" id="SSF89447">
    <property type="entry name" value="AbrB/MazE/MraZ-like"/>
    <property type="match status" value="1"/>
</dbReference>
<organism evidence="2 3">
    <name type="scientific">Mesorhizobium kowhaii</name>
    <dbReference type="NCBI Taxonomy" id="1300272"/>
    <lineage>
        <taxon>Bacteria</taxon>
        <taxon>Pseudomonadati</taxon>
        <taxon>Pseudomonadota</taxon>
        <taxon>Alphaproteobacteria</taxon>
        <taxon>Hyphomicrobiales</taxon>
        <taxon>Phyllobacteriaceae</taxon>
        <taxon>Mesorhizobium</taxon>
    </lineage>
</organism>
<dbReference type="NCBIfam" id="TIGR01439">
    <property type="entry name" value="lp_hng_hel_AbrB"/>
    <property type="match status" value="1"/>
</dbReference>
<evidence type="ECO:0000259" key="1">
    <source>
        <dbReference type="SMART" id="SM00966"/>
    </source>
</evidence>
<dbReference type="AlphaFoldDB" id="A0A2W7CSJ7"/>
<protein>
    <submittedName>
        <fullName evidence="2">AbrB family transcriptional regulator</fullName>
    </submittedName>
</protein>
<reference evidence="3" key="1">
    <citation type="submission" date="2017-03" db="EMBL/GenBank/DDBJ databases">
        <authorList>
            <person name="Safronova V.I."/>
            <person name="Sazanova A.L."/>
            <person name="Chirak E.R."/>
        </authorList>
    </citation>
    <scope>NUCLEOTIDE SEQUENCE [LARGE SCALE GENOMIC DNA]</scope>
    <source>
        <strain evidence="3">Ach-343</strain>
    </source>
</reference>
<keyword evidence="3" id="KW-1185">Reference proteome</keyword>
<dbReference type="Proteomes" id="UP000248616">
    <property type="component" value="Unassembled WGS sequence"/>
</dbReference>
<proteinExistence type="predicted"/>
<sequence>MAAPEKLTTTVSTKGQVILPSAIRKRREWGAGTRLQVEDTSEGVLLKLAPAFAETRPEDVFASLPHSGKPKTLERDEFRLVHTRPR</sequence>
<accession>A0A2W7CSJ7</accession>
<dbReference type="InterPro" id="IPR037914">
    <property type="entry name" value="SpoVT-AbrB_sf"/>
</dbReference>
<gene>
    <name evidence="2" type="ORF">B5V02_20670</name>
</gene>
<feature type="domain" description="SpoVT-AbrB" evidence="1">
    <location>
        <begin position="9"/>
        <end position="54"/>
    </location>
</feature>
<dbReference type="InterPro" id="IPR007159">
    <property type="entry name" value="SpoVT-AbrB_dom"/>
</dbReference>
<comment type="caution">
    <text evidence="2">The sequence shown here is derived from an EMBL/GenBank/DDBJ whole genome shotgun (WGS) entry which is preliminary data.</text>
</comment>
<evidence type="ECO:0000313" key="2">
    <source>
        <dbReference type="EMBL" id="PZV36699.1"/>
    </source>
</evidence>
<dbReference type="SMART" id="SM00966">
    <property type="entry name" value="SpoVT_AbrB"/>
    <property type="match status" value="1"/>
</dbReference>